<feature type="region of interest" description="Disordered" evidence="1">
    <location>
        <begin position="236"/>
        <end position="260"/>
    </location>
</feature>
<dbReference type="GeneID" id="71986327"/>
<organism evidence="2 3">
    <name type="scientific">Passalora fulva</name>
    <name type="common">Tomato leaf mold</name>
    <name type="synonym">Cladosporium fulvum</name>
    <dbReference type="NCBI Taxonomy" id="5499"/>
    <lineage>
        <taxon>Eukaryota</taxon>
        <taxon>Fungi</taxon>
        <taxon>Dikarya</taxon>
        <taxon>Ascomycota</taxon>
        <taxon>Pezizomycotina</taxon>
        <taxon>Dothideomycetes</taxon>
        <taxon>Dothideomycetidae</taxon>
        <taxon>Mycosphaerellales</taxon>
        <taxon>Mycosphaerellaceae</taxon>
        <taxon>Fulvia</taxon>
    </lineage>
</organism>
<dbReference type="AlphaFoldDB" id="A0A9Q8P9K2"/>
<evidence type="ECO:0000313" key="2">
    <source>
        <dbReference type="EMBL" id="UJO18031.1"/>
    </source>
</evidence>
<dbReference type="KEGG" id="ffu:CLAFUR5_06449"/>
<proteinExistence type="predicted"/>
<dbReference type="OrthoDB" id="3650964at2759"/>
<dbReference type="EMBL" id="CP090167">
    <property type="protein sequence ID" value="UJO18031.1"/>
    <property type="molecule type" value="Genomic_DNA"/>
</dbReference>
<gene>
    <name evidence="2" type="ORF">CLAFUR5_06449</name>
</gene>
<evidence type="ECO:0000256" key="1">
    <source>
        <dbReference type="SAM" id="MobiDB-lite"/>
    </source>
</evidence>
<feature type="compositionally biased region" description="Basic residues" evidence="1">
    <location>
        <begin position="248"/>
        <end position="260"/>
    </location>
</feature>
<protein>
    <submittedName>
        <fullName evidence="2">Uncharacterized protein</fullName>
    </submittedName>
</protein>
<accession>A0A9Q8P9K2</accession>
<dbReference type="Proteomes" id="UP000756132">
    <property type="component" value="Chromosome 5"/>
</dbReference>
<keyword evidence="3" id="KW-1185">Reference proteome</keyword>
<reference evidence="2" key="1">
    <citation type="submission" date="2021-12" db="EMBL/GenBank/DDBJ databases">
        <authorList>
            <person name="Zaccaron A."/>
            <person name="Stergiopoulos I."/>
        </authorList>
    </citation>
    <scope>NUCLEOTIDE SEQUENCE</scope>
    <source>
        <strain evidence="2">Race5_Kim</strain>
    </source>
</reference>
<reference evidence="2" key="2">
    <citation type="journal article" date="2022" name="Microb. Genom.">
        <title>A chromosome-scale genome assembly of the tomato pathogen Cladosporium fulvum reveals a compartmentalized genome architecture and the presence of a dispensable chromosome.</title>
        <authorList>
            <person name="Zaccaron A.Z."/>
            <person name="Chen L.H."/>
            <person name="Samaras A."/>
            <person name="Stergiopoulos I."/>
        </authorList>
    </citation>
    <scope>NUCLEOTIDE SEQUENCE</scope>
    <source>
        <strain evidence="2">Race5_Kim</strain>
    </source>
</reference>
<name>A0A9Q8P9K2_PASFU</name>
<sequence length="260" mass="29061">MATTTSRDPASPPPDGTCHFYTLPRELRDYIYQLAFTATRAAFKPAVEKAFTRPIYHTVNKQWSAEATPIFLRRIDALFGSPELFEECITSSHMRDNLKNIILAMPCSSSNCDSSCGSPHSKNGEGGLPKYDDRMAAGLAGLASSVHECPRLETITIQIGINWVDSLLNWTKSGSRKPTSAEPSSRFVQQLVHELEKLRGLQVMIALPPHDIRRRVQDHVISLAQTAAHFRPITTQPRTNDHVSIGSRIKRTSTKRRKLL</sequence>
<evidence type="ECO:0000313" key="3">
    <source>
        <dbReference type="Proteomes" id="UP000756132"/>
    </source>
</evidence>
<dbReference type="RefSeq" id="XP_047762397.1">
    <property type="nucleotide sequence ID" value="XM_047905597.1"/>
</dbReference>